<name>A0ABY8QXD7_9MICO</name>
<dbReference type="PANTHER" id="PTHR43811:SF19">
    <property type="entry name" value="39 KDA FK506-BINDING NUCLEAR PROTEIN"/>
    <property type="match status" value="1"/>
</dbReference>
<dbReference type="InterPro" id="IPR001179">
    <property type="entry name" value="PPIase_FKBP_dom"/>
</dbReference>
<protein>
    <recommendedName>
        <fullName evidence="6">Peptidyl-prolyl cis-trans isomerase</fullName>
        <ecNumber evidence="6">5.2.1.8</ecNumber>
    </recommendedName>
</protein>
<evidence type="ECO:0000256" key="2">
    <source>
        <dbReference type="ARBA" id="ARBA00006577"/>
    </source>
</evidence>
<dbReference type="PROSITE" id="PS50059">
    <property type="entry name" value="FKBP_PPIASE"/>
    <property type="match status" value="1"/>
</dbReference>
<evidence type="ECO:0000256" key="3">
    <source>
        <dbReference type="ARBA" id="ARBA00023110"/>
    </source>
</evidence>
<feature type="compositionally biased region" description="Low complexity" evidence="7">
    <location>
        <begin position="16"/>
        <end position="32"/>
    </location>
</feature>
<evidence type="ECO:0000313" key="10">
    <source>
        <dbReference type="Proteomes" id="UP001209083"/>
    </source>
</evidence>
<evidence type="ECO:0000256" key="5">
    <source>
        <dbReference type="PROSITE-ProRule" id="PRU00277"/>
    </source>
</evidence>
<comment type="catalytic activity">
    <reaction evidence="1 5 6">
        <text>[protein]-peptidylproline (omega=180) = [protein]-peptidylproline (omega=0)</text>
        <dbReference type="Rhea" id="RHEA:16237"/>
        <dbReference type="Rhea" id="RHEA-COMP:10747"/>
        <dbReference type="Rhea" id="RHEA-COMP:10748"/>
        <dbReference type="ChEBI" id="CHEBI:83833"/>
        <dbReference type="ChEBI" id="CHEBI:83834"/>
        <dbReference type="EC" id="5.2.1.8"/>
    </reaction>
</comment>
<dbReference type="Proteomes" id="UP001209083">
    <property type="component" value="Chromosome"/>
</dbReference>
<reference evidence="9 10" key="1">
    <citation type="submission" date="2023-05" db="EMBL/GenBank/DDBJ databases">
        <title>Lithophilousrod everest ZFBP1038 complete genpme.</title>
        <authorList>
            <person name="Tian M."/>
        </authorList>
    </citation>
    <scope>NUCLEOTIDE SEQUENCE [LARGE SCALE GENOMIC DNA]</scope>
    <source>
        <strain evidence="9 10">ZFBP1038</strain>
    </source>
</reference>
<sequence>MAAFALLLAGCGGEGEASPSASAAPTPSSISAEDAKSKSIEDIAVKGKADKEPKVSFEAPLVVEKDGSKVLDEGDGKKVKAGQQVTANMTLVSGNDGNALESSYKSGEPAGFPVDKEQIAETLYDAVVDKKLGSRILLVLNGAAKEGEAEQTLVYVIDLVSAKDVPKPLDRAEGEKVDPKKGLPTVELAKDGKPTITVPKADPPKDLTVQPLIKGKGEKVSAGQTVTVHYTGVLWDGGEQFDSSWDKGQPYPVPNIGQAQVIDGWNEALVGQTVGSQLLLVVPADKGYGNEPKGSIPADSTLVFVVDILQAS</sequence>
<feature type="region of interest" description="Disordered" evidence="7">
    <location>
        <begin position="12"/>
        <end position="37"/>
    </location>
</feature>
<dbReference type="Pfam" id="PF00254">
    <property type="entry name" value="FKBP_C"/>
    <property type="match status" value="2"/>
</dbReference>
<dbReference type="Gene3D" id="3.10.50.40">
    <property type="match status" value="2"/>
</dbReference>
<proteinExistence type="inferred from homology"/>
<comment type="similarity">
    <text evidence="2 6">Belongs to the FKBP-type PPIase family.</text>
</comment>
<dbReference type="InterPro" id="IPR046357">
    <property type="entry name" value="PPIase_dom_sf"/>
</dbReference>
<keyword evidence="4 5" id="KW-0413">Isomerase</keyword>
<dbReference type="PANTHER" id="PTHR43811">
    <property type="entry name" value="FKBP-TYPE PEPTIDYL-PROLYL CIS-TRANS ISOMERASE FKPA"/>
    <property type="match status" value="1"/>
</dbReference>
<evidence type="ECO:0000313" key="9">
    <source>
        <dbReference type="EMBL" id="WGW13628.1"/>
    </source>
</evidence>
<dbReference type="EMBL" id="CP090958">
    <property type="protein sequence ID" value="WGW13628.1"/>
    <property type="molecule type" value="Genomic_DNA"/>
</dbReference>
<evidence type="ECO:0000256" key="6">
    <source>
        <dbReference type="RuleBase" id="RU003915"/>
    </source>
</evidence>
<evidence type="ECO:0000259" key="8">
    <source>
        <dbReference type="PROSITE" id="PS50059"/>
    </source>
</evidence>
<keyword evidence="3 5" id="KW-0697">Rotamase</keyword>
<dbReference type="EC" id="5.2.1.8" evidence="6"/>
<keyword evidence="10" id="KW-1185">Reference proteome</keyword>
<evidence type="ECO:0000256" key="4">
    <source>
        <dbReference type="ARBA" id="ARBA00023235"/>
    </source>
</evidence>
<dbReference type="GO" id="GO:0003755">
    <property type="term" value="F:peptidyl-prolyl cis-trans isomerase activity"/>
    <property type="evidence" value="ECO:0007669"/>
    <property type="project" value="UniProtKB-EC"/>
</dbReference>
<evidence type="ECO:0000256" key="1">
    <source>
        <dbReference type="ARBA" id="ARBA00000971"/>
    </source>
</evidence>
<feature type="domain" description="PPIase FKBP-type" evidence="8">
    <location>
        <begin position="223"/>
        <end position="312"/>
    </location>
</feature>
<dbReference type="SUPFAM" id="SSF54534">
    <property type="entry name" value="FKBP-like"/>
    <property type="match status" value="2"/>
</dbReference>
<organism evidence="9 10">
    <name type="scientific">Saxibacter everestensis</name>
    <dbReference type="NCBI Taxonomy" id="2909229"/>
    <lineage>
        <taxon>Bacteria</taxon>
        <taxon>Bacillati</taxon>
        <taxon>Actinomycetota</taxon>
        <taxon>Actinomycetes</taxon>
        <taxon>Micrococcales</taxon>
        <taxon>Brevibacteriaceae</taxon>
        <taxon>Saxibacter</taxon>
    </lineage>
</organism>
<accession>A0ABY8QXD7</accession>
<dbReference type="RefSeq" id="WP_349640451.1">
    <property type="nucleotide sequence ID" value="NZ_CP090958.1"/>
</dbReference>
<evidence type="ECO:0000256" key="7">
    <source>
        <dbReference type="SAM" id="MobiDB-lite"/>
    </source>
</evidence>
<gene>
    <name evidence="9" type="ORF">LWF01_07685</name>
</gene>